<keyword evidence="2" id="KW-0472">Membrane</keyword>
<evidence type="ECO:0000256" key="2">
    <source>
        <dbReference type="SAM" id="Phobius"/>
    </source>
</evidence>
<gene>
    <name evidence="3" type="ORF">GCM10009786_14910</name>
</gene>
<feature type="region of interest" description="Disordered" evidence="1">
    <location>
        <begin position="67"/>
        <end position="89"/>
    </location>
</feature>
<evidence type="ECO:0000313" key="3">
    <source>
        <dbReference type="EMBL" id="GAA2187930.1"/>
    </source>
</evidence>
<accession>A0ABN3B5L0</accession>
<reference evidence="3 4" key="1">
    <citation type="journal article" date="2019" name="Int. J. Syst. Evol. Microbiol.">
        <title>The Global Catalogue of Microorganisms (GCM) 10K type strain sequencing project: providing services to taxonomists for standard genome sequencing and annotation.</title>
        <authorList>
            <consortium name="The Broad Institute Genomics Platform"/>
            <consortium name="The Broad Institute Genome Sequencing Center for Infectious Disease"/>
            <person name="Wu L."/>
            <person name="Ma J."/>
        </authorList>
    </citation>
    <scope>NUCLEOTIDE SEQUENCE [LARGE SCALE GENOMIC DNA]</scope>
    <source>
        <strain evidence="3 4">JCM 14919</strain>
    </source>
</reference>
<evidence type="ECO:0000313" key="4">
    <source>
        <dbReference type="Proteomes" id="UP001501084"/>
    </source>
</evidence>
<feature type="transmembrane region" description="Helical" evidence="2">
    <location>
        <begin position="12"/>
        <end position="32"/>
    </location>
</feature>
<dbReference type="EMBL" id="BAAAOP010000005">
    <property type="protein sequence ID" value="GAA2187930.1"/>
    <property type="molecule type" value="Genomic_DNA"/>
</dbReference>
<keyword evidence="2" id="KW-0812">Transmembrane</keyword>
<dbReference type="Proteomes" id="UP001501084">
    <property type="component" value="Unassembled WGS sequence"/>
</dbReference>
<comment type="caution">
    <text evidence="3">The sequence shown here is derived from an EMBL/GenBank/DDBJ whole genome shotgun (WGS) entry which is preliminary data.</text>
</comment>
<feature type="transmembrane region" description="Helical" evidence="2">
    <location>
        <begin position="44"/>
        <end position="64"/>
    </location>
</feature>
<sequence>MHAPAITALDFLPGIFALTHAVLGLWAILSLAKFGAQLSWPKMIAWIFFIAAIPLVGATVWFTAGRRRFTPSDPDERVDPPQVDTSRTQ</sequence>
<organism evidence="3 4">
    <name type="scientific">Leucobacter alluvii</name>
    <dbReference type="NCBI Taxonomy" id="340321"/>
    <lineage>
        <taxon>Bacteria</taxon>
        <taxon>Bacillati</taxon>
        <taxon>Actinomycetota</taxon>
        <taxon>Actinomycetes</taxon>
        <taxon>Micrococcales</taxon>
        <taxon>Microbacteriaceae</taxon>
        <taxon>Leucobacter</taxon>
    </lineage>
</organism>
<dbReference type="RefSeq" id="WP_346057889.1">
    <property type="nucleotide sequence ID" value="NZ_BAAAOP010000005.1"/>
</dbReference>
<proteinExistence type="predicted"/>
<protein>
    <recommendedName>
        <fullName evidence="5">Cardiolipin synthase N-terminal domain-containing protein</fullName>
    </recommendedName>
</protein>
<evidence type="ECO:0008006" key="5">
    <source>
        <dbReference type="Google" id="ProtNLM"/>
    </source>
</evidence>
<keyword evidence="2" id="KW-1133">Transmembrane helix</keyword>
<name>A0ABN3B5L0_9MICO</name>
<keyword evidence="4" id="KW-1185">Reference proteome</keyword>
<evidence type="ECO:0000256" key="1">
    <source>
        <dbReference type="SAM" id="MobiDB-lite"/>
    </source>
</evidence>